<dbReference type="SUPFAM" id="SSF47090">
    <property type="entry name" value="PGBD-like"/>
    <property type="match status" value="1"/>
</dbReference>
<protein>
    <submittedName>
        <fullName evidence="5">AAA family ATPase</fullName>
    </submittedName>
</protein>
<dbReference type="InterPro" id="IPR036366">
    <property type="entry name" value="PGBDSf"/>
</dbReference>
<dbReference type="InterPro" id="IPR049945">
    <property type="entry name" value="AAA_22"/>
</dbReference>
<feature type="domain" description="ORC1/DEAH AAA+ ATPase" evidence="3">
    <location>
        <begin position="33"/>
        <end position="157"/>
    </location>
</feature>
<dbReference type="Gene3D" id="1.10.101.10">
    <property type="entry name" value="PGBD-like superfamily/PGBD"/>
    <property type="match status" value="1"/>
</dbReference>
<keyword evidence="6" id="KW-1185">Reference proteome</keyword>
<dbReference type="InterPro" id="IPR002477">
    <property type="entry name" value="Peptidoglycan-bd-like"/>
</dbReference>
<feature type="transmembrane region" description="Helical" evidence="1">
    <location>
        <begin position="261"/>
        <end position="280"/>
    </location>
</feature>
<dbReference type="Pfam" id="PF21327">
    <property type="entry name" value="GspA_C39-like"/>
    <property type="match status" value="1"/>
</dbReference>
<dbReference type="Pfam" id="PF01471">
    <property type="entry name" value="PG_binding_1"/>
    <property type="match status" value="1"/>
</dbReference>
<dbReference type="EMBL" id="JBFMVT010000002">
    <property type="protein sequence ID" value="MEW7312584.1"/>
    <property type="molecule type" value="Genomic_DNA"/>
</dbReference>
<feature type="domain" description="General secretion pathway protein A peptidase C39-like" evidence="4">
    <location>
        <begin position="319"/>
        <end position="413"/>
    </location>
</feature>
<dbReference type="Proteomes" id="UP001555342">
    <property type="component" value="Unassembled WGS sequence"/>
</dbReference>
<keyword evidence="1" id="KW-0812">Transmembrane</keyword>
<evidence type="ECO:0000259" key="4">
    <source>
        <dbReference type="Pfam" id="PF21327"/>
    </source>
</evidence>
<dbReference type="InterPro" id="IPR048809">
    <property type="entry name" value="GspA_C39-like"/>
</dbReference>
<evidence type="ECO:0000313" key="5">
    <source>
        <dbReference type="EMBL" id="MEW7312584.1"/>
    </source>
</evidence>
<reference evidence="5 6" key="1">
    <citation type="submission" date="2024-07" db="EMBL/GenBank/DDBJ databases">
        <authorList>
            <person name="Wang L."/>
        </authorList>
    </citation>
    <scope>NUCLEOTIDE SEQUENCE [LARGE SCALE GENOMIC DNA]</scope>
    <source>
        <strain evidence="5 6">WL359</strain>
    </source>
</reference>
<dbReference type="SUPFAM" id="SSF52540">
    <property type="entry name" value="P-loop containing nucleoside triphosphate hydrolases"/>
    <property type="match status" value="1"/>
</dbReference>
<evidence type="ECO:0000313" key="6">
    <source>
        <dbReference type="Proteomes" id="UP001555342"/>
    </source>
</evidence>
<accession>A0ABV3NSS4</accession>
<keyword evidence="1" id="KW-0472">Membrane</keyword>
<dbReference type="RefSeq" id="WP_367594786.1">
    <property type="nucleotide sequence ID" value="NZ_JBFMVT010000002.1"/>
</dbReference>
<comment type="caution">
    <text evidence="5">The sequence shown here is derived from an EMBL/GenBank/DDBJ whole genome shotgun (WGS) entry which is preliminary data.</text>
</comment>
<dbReference type="Gene3D" id="3.90.70.10">
    <property type="entry name" value="Cysteine proteinases"/>
    <property type="match status" value="1"/>
</dbReference>
<organism evidence="5 6">
    <name type="scientific">Buttiauxella gaviniae</name>
    <dbReference type="NCBI Taxonomy" id="82990"/>
    <lineage>
        <taxon>Bacteria</taxon>
        <taxon>Pseudomonadati</taxon>
        <taxon>Pseudomonadota</taxon>
        <taxon>Gammaproteobacteria</taxon>
        <taxon>Enterobacterales</taxon>
        <taxon>Enterobacteriaceae</taxon>
        <taxon>Buttiauxella</taxon>
    </lineage>
</organism>
<gene>
    <name evidence="5" type="ORF">AB1E22_07655</name>
</gene>
<proteinExistence type="predicted"/>
<name>A0ABV3NSS4_9ENTR</name>
<evidence type="ECO:0000256" key="1">
    <source>
        <dbReference type="SAM" id="Phobius"/>
    </source>
</evidence>
<dbReference type="InterPro" id="IPR027417">
    <property type="entry name" value="P-loop_NTPase"/>
</dbReference>
<dbReference type="InterPro" id="IPR036365">
    <property type="entry name" value="PGBD-like_sf"/>
</dbReference>
<evidence type="ECO:0000259" key="2">
    <source>
        <dbReference type="Pfam" id="PF01471"/>
    </source>
</evidence>
<sequence>MESESKKITSTNIYRIELDNKNTITYLIQKLFRERIAFISGVAGGGKSTLVRQLIENYPGNAAIFIVASWGKGSASLSLANNNKWTQTLPFRHFNHSSEWGETLSLCMKSASPVLLVLENAHLMGKSLVSFVAQFMQVISCTEAEIALLLVGDEELRRDKNLLGLKLAHVKMPVPTVEECHLFMSSCLAFEENKLSVFSIAFTERILKLTNGNLRGMQRVADRVKELIGEGSNGPLSQQQEKTIISEVMGRWRKGLRCSGVLLIYAMLGSGLGWSLFGVIEPALPIPSWLLKPLPAAKAVVKEPDIFAQQTTSQDGLIKLFNVWGYDVSVEEAWCDQASRAELECVSGKSSLKNLEQQDLPWIARLTAGTQSVYAVVISANENTLDLLIHQSTWTVKRSWFETMWKGEYTLLWKPAPGMTNLINSKSEQETVMWLDTLLSRVLNVPLSTKGEWTPVVTEKVKLFQKQNHLYADGVAGKSTLIKLMQVSKQSPVVMQNIPAQNTAEGNNTIPASLVR</sequence>
<feature type="domain" description="Peptidoglycan binding-like" evidence="2">
    <location>
        <begin position="429"/>
        <end position="484"/>
    </location>
</feature>
<evidence type="ECO:0000259" key="3">
    <source>
        <dbReference type="Pfam" id="PF13401"/>
    </source>
</evidence>
<dbReference type="Pfam" id="PF13401">
    <property type="entry name" value="AAA_22"/>
    <property type="match status" value="1"/>
</dbReference>
<keyword evidence="1" id="KW-1133">Transmembrane helix</keyword>